<evidence type="ECO:0000313" key="4">
    <source>
        <dbReference type="Proteomes" id="UP000271974"/>
    </source>
</evidence>
<gene>
    <name evidence="3" type="ORF">EGW08_015542</name>
</gene>
<accession>A0A3S1B072</accession>
<keyword evidence="2" id="KW-0812">Transmembrane</keyword>
<feature type="transmembrane region" description="Helical" evidence="2">
    <location>
        <begin position="136"/>
        <end position="163"/>
    </location>
</feature>
<feature type="region of interest" description="Disordered" evidence="1">
    <location>
        <begin position="251"/>
        <end position="274"/>
    </location>
</feature>
<organism evidence="3 4">
    <name type="scientific">Elysia chlorotica</name>
    <name type="common">Eastern emerald elysia</name>
    <name type="synonym">Sea slug</name>
    <dbReference type="NCBI Taxonomy" id="188477"/>
    <lineage>
        <taxon>Eukaryota</taxon>
        <taxon>Metazoa</taxon>
        <taxon>Spiralia</taxon>
        <taxon>Lophotrochozoa</taxon>
        <taxon>Mollusca</taxon>
        <taxon>Gastropoda</taxon>
        <taxon>Heterobranchia</taxon>
        <taxon>Euthyneura</taxon>
        <taxon>Panpulmonata</taxon>
        <taxon>Sacoglossa</taxon>
        <taxon>Placobranchoidea</taxon>
        <taxon>Plakobranchidae</taxon>
        <taxon>Elysia</taxon>
    </lineage>
</organism>
<evidence type="ECO:0000256" key="1">
    <source>
        <dbReference type="SAM" id="MobiDB-lite"/>
    </source>
</evidence>
<feature type="compositionally biased region" description="Basic and acidic residues" evidence="1">
    <location>
        <begin position="259"/>
        <end position="274"/>
    </location>
</feature>
<comment type="caution">
    <text evidence="3">The sequence shown here is derived from an EMBL/GenBank/DDBJ whole genome shotgun (WGS) entry which is preliminary data.</text>
</comment>
<dbReference type="EMBL" id="RQTK01000643">
    <property type="protein sequence ID" value="RUS76687.1"/>
    <property type="molecule type" value="Genomic_DNA"/>
</dbReference>
<feature type="non-terminal residue" evidence="3">
    <location>
        <position position="274"/>
    </location>
</feature>
<dbReference type="AlphaFoldDB" id="A0A3S1B072"/>
<evidence type="ECO:0000313" key="3">
    <source>
        <dbReference type="EMBL" id="RUS76687.1"/>
    </source>
</evidence>
<evidence type="ECO:0000256" key="2">
    <source>
        <dbReference type="SAM" id="Phobius"/>
    </source>
</evidence>
<proteinExistence type="predicted"/>
<dbReference type="Proteomes" id="UP000271974">
    <property type="component" value="Unassembled WGS sequence"/>
</dbReference>
<sequence length="274" mass="30065">LAQVSQALRQPHHEQVVGVLGVVHSQLSQHGRQPRVVCDSLTGSDDAHGHDGVVSHLGVAVVRELGQRVQDAQLRVRHRDQRQGQGHGTPDRQLSVAQQVGERPERHLAADLLAHGNQADPQHRNTSQTLLCGQIWALWFLLLLLLVVLVLLLVLVLLALVVVGVLSGRVVLGADVQQVLDLEHVARPSVGGHVHQHGGHRPQRLGDHLQRHQGGFNCVLLAWGREREREASVGFLELRLRSLHHGLQDGGGYLPITRPHGDQTAREGRVTDNL</sequence>
<feature type="non-terminal residue" evidence="3">
    <location>
        <position position="1"/>
    </location>
</feature>
<feature type="region of interest" description="Disordered" evidence="1">
    <location>
        <begin position="76"/>
        <end position="100"/>
    </location>
</feature>
<keyword evidence="2" id="KW-0472">Membrane</keyword>
<keyword evidence="4" id="KW-1185">Reference proteome</keyword>
<keyword evidence="2" id="KW-1133">Transmembrane helix</keyword>
<reference evidence="3 4" key="1">
    <citation type="submission" date="2019-01" db="EMBL/GenBank/DDBJ databases">
        <title>A draft genome assembly of the solar-powered sea slug Elysia chlorotica.</title>
        <authorList>
            <person name="Cai H."/>
            <person name="Li Q."/>
            <person name="Fang X."/>
            <person name="Li J."/>
            <person name="Curtis N.E."/>
            <person name="Altenburger A."/>
            <person name="Shibata T."/>
            <person name="Feng M."/>
            <person name="Maeda T."/>
            <person name="Schwartz J.A."/>
            <person name="Shigenobu S."/>
            <person name="Lundholm N."/>
            <person name="Nishiyama T."/>
            <person name="Yang H."/>
            <person name="Hasebe M."/>
            <person name="Li S."/>
            <person name="Pierce S.K."/>
            <person name="Wang J."/>
        </authorList>
    </citation>
    <scope>NUCLEOTIDE SEQUENCE [LARGE SCALE GENOMIC DNA]</scope>
    <source>
        <strain evidence="3">EC2010</strain>
        <tissue evidence="3">Whole organism of an adult</tissue>
    </source>
</reference>
<protein>
    <submittedName>
        <fullName evidence="3">Uncharacterized protein</fullName>
    </submittedName>
</protein>
<name>A0A3S1B072_ELYCH</name>